<dbReference type="Pfam" id="PF01370">
    <property type="entry name" value="Epimerase"/>
    <property type="match status" value="1"/>
</dbReference>
<evidence type="ECO:0000313" key="3">
    <source>
        <dbReference type="EMBL" id="OWF34774.1"/>
    </source>
</evidence>
<keyword evidence="4" id="KW-1185">Reference proteome</keyword>
<dbReference type="PANTHER" id="PTHR11092">
    <property type="entry name" value="SUGAR NUCLEOTIDE EPIMERASE RELATED"/>
    <property type="match status" value="1"/>
</dbReference>
<dbReference type="InterPro" id="IPR013549">
    <property type="entry name" value="DUF1731"/>
</dbReference>
<dbReference type="STRING" id="6573.A0A210PE64"/>
<evidence type="ECO:0000259" key="1">
    <source>
        <dbReference type="Pfam" id="PF01370"/>
    </source>
</evidence>
<dbReference type="Proteomes" id="UP000242188">
    <property type="component" value="Unassembled WGS sequence"/>
</dbReference>
<dbReference type="EMBL" id="NEDP02076750">
    <property type="protein sequence ID" value="OWF34774.1"/>
    <property type="molecule type" value="Genomic_DNA"/>
</dbReference>
<organism evidence="3 4">
    <name type="scientific">Mizuhopecten yessoensis</name>
    <name type="common">Japanese scallop</name>
    <name type="synonym">Patinopecten yessoensis</name>
    <dbReference type="NCBI Taxonomy" id="6573"/>
    <lineage>
        <taxon>Eukaryota</taxon>
        <taxon>Metazoa</taxon>
        <taxon>Spiralia</taxon>
        <taxon>Lophotrochozoa</taxon>
        <taxon>Mollusca</taxon>
        <taxon>Bivalvia</taxon>
        <taxon>Autobranchia</taxon>
        <taxon>Pteriomorphia</taxon>
        <taxon>Pectinida</taxon>
        <taxon>Pectinoidea</taxon>
        <taxon>Pectinidae</taxon>
        <taxon>Mizuhopecten</taxon>
    </lineage>
</organism>
<dbReference type="SUPFAM" id="SSF51735">
    <property type="entry name" value="NAD(P)-binding Rossmann-fold domains"/>
    <property type="match status" value="1"/>
</dbReference>
<dbReference type="OrthoDB" id="276721at2759"/>
<sequence>MEKVIIAGGTGLVGHHLRKILLEQGHKVITVSRKPGSSTQTWSDLDRHGIPDDITAVVNVAGENILNPLKRWTPDFMEKVRSSRIESNKKLVSYISQSKNPPKVFATISGVAGYKPSPTEVYTEDSPVQDFDFLSKLVIDWEAAAKLPEDVKTRQFIVRSGVVLAGDGGMVQQLYPSYFLCQGGKIGKGTQWLPWIHVHDLAGIFHHGIITDSVTGVLNGVSPHSVTNQEFSEALAKSMSRPALLPGFLNEIVMKTMFGQERAKIILEGQNVSPARTQEKGYIYKYADINNACKEAVANFSWRRN</sequence>
<name>A0A210PE64_MIZYE</name>
<accession>A0A210PE64</accession>
<dbReference type="PANTHER" id="PTHR11092:SF0">
    <property type="entry name" value="EPIMERASE FAMILY PROTEIN SDR39U1"/>
    <property type="match status" value="1"/>
</dbReference>
<protein>
    <submittedName>
        <fullName evidence="3">Epimerase family protein SDR39U1</fullName>
    </submittedName>
</protein>
<dbReference type="InterPro" id="IPR036291">
    <property type="entry name" value="NAD(P)-bd_dom_sf"/>
</dbReference>
<dbReference type="Gene3D" id="3.40.50.720">
    <property type="entry name" value="NAD(P)-binding Rossmann-like Domain"/>
    <property type="match status" value="1"/>
</dbReference>
<comment type="caution">
    <text evidence="3">The sequence shown here is derived from an EMBL/GenBank/DDBJ whole genome shotgun (WGS) entry which is preliminary data.</text>
</comment>
<dbReference type="InterPro" id="IPR001509">
    <property type="entry name" value="Epimerase_deHydtase"/>
</dbReference>
<evidence type="ECO:0000313" key="4">
    <source>
        <dbReference type="Proteomes" id="UP000242188"/>
    </source>
</evidence>
<gene>
    <name evidence="3" type="ORF">KP79_PYT14173</name>
</gene>
<dbReference type="InterPro" id="IPR010099">
    <property type="entry name" value="SDR39U1"/>
</dbReference>
<evidence type="ECO:0000259" key="2">
    <source>
        <dbReference type="Pfam" id="PF08338"/>
    </source>
</evidence>
<dbReference type="AlphaFoldDB" id="A0A210PE64"/>
<dbReference type="Pfam" id="PF08338">
    <property type="entry name" value="DUF1731"/>
    <property type="match status" value="1"/>
</dbReference>
<proteinExistence type="predicted"/>
<feature type="domain" description="DUF1731" evidence="2">
    <location>
        <begin position="252"/>
        <end position="295"/>
    </location>
</feature>
<reference evidence="3 4" key="1">
    <citation type="journal article" date="2017" name="Nat. Ecol. Evol.">
        <title>Scallop genome provides insights into evolution of bilaterian karyotype and development.</title>
        <authorList>
            <person name="Wang S."/>
            <person name="Zhang J."/>
            <person name="Jiao W."/>
            <person name="Li J."/>
            <person name="Xun X."/>
            <person name="Sun Y."/>
            <person name="Guo X."/>
            <person name="Huan P."/>
            <person name="Dong B."/>
            <person name="Zhang L."/>
            <person name="Hu X."/>
            <person name="Sun X."/>
            <person name="Wang J."/>
            <person name="Zhao C."/>
            <person name="Wang Y."/>
            <person name="Wang D."/>
            <person name="Huang X."/>
            <person name="Wang R."/>
            <person name="Lv J."/>
            <person name="Li Y."/>
            <person name="Zhang Z."/>
            <person name="Liu B."/>
            <person name="Lu W."/>
            <person name="Hui Y."/>
            <person name="Liang J."/>
            <person name="Zhou Z."/>
            <person name="Hou R."/>
            <person name="Li X."/>
            <person name="Liu Y."/>
            <person name="Li H."/>
            <person name="Ning X."/>
            <person name="Lin Y."/>
            <person name="Zhao L."/>
            <person name="Xing Q."/>
            <person name="Dou J."/>
            <person name="Li Y."/>
            <person name="Mao J."/>
            <person name="Guo H."/>
            <person name="Dou H."/>
            <person name="Li T."/>
            <person name="Mu C."/>
            <person name="Jiang W."/>
            <person name="Fu Q."/>
            <person name="Fu X."/>
            <person name="Miao Y."/>
            <person name="Liu J."/>
            <person name="Yu Q."/>
            <person name="Li R."/>
            <person name="Liao H."/>
            <person name="Li X."/>
            <person name="Kong Y."/>
            <person name="Jiang Z."/>
            <person name="Chourrout D."/>
            <person name="Li R."/>
            <person name="Bao Z."/>
        </authorList>
    </citation>
    <scope>NUCLEOTIDE SEQUENCE [LARGE SCALE GENOMIC DNA]</scope>
    <source>
        <strain evidence="3 4">PY_sf001</strain>
    </source>
</reference>
<dbReference type="NCBIfam" id="TIGR01777">
    <property type="entry name" value="yfcH"/>
    <property type="match status" value="1"/>
</dbReference>
<feature type="domain" description="NAD-dependent epimerase/dehydratase" evidence="1">
    <location>
        <begin position="4"/>
        <end position="206"/>
    </location>
</feature>